<gene>
    <name evidence="8" type="primary">Ervk19</name>
    <name evidence="8" type="ORF">ZAPATR_R14563</name>
</gene>
<dbReference type="GO" id="GO:0004523">
    <property type="term" value="F:RNA-DNA hybrid ribonuclease activity"/>
    <property type="evidence" value="ECO:0007669"/>
    <property type="project" value="InterPro"/>
</dbReference>
<feature type="non-terminal residue" evidence="8">
    <location>
        <position position="110"/>
    </location>
</feature>
<accession>A0A7L3G2J0</accession>
<evidence type="ECO:0000259" key="7">
    <source>
        <dbReference type="PROSITE" id="PS50879"/>
    </source>
</evidence>
<dbReference type="InterPro" id="IPR002156">
    <property type="entry name" value="RNaseH_domain"/>
</dbReference>
<dbReference type="InterPro" id="IPR012337">
    <property type="entry name" value="RNaseH-like_sf"/>
</dbReference>
<evidence type="ECO:0000256" key="5">
    <source>
        <dbReference type="ARBA" id="ARBA00022801"/>
    </source>
</evidence>
<evidence type="ECO:0000256" key="2">
    <source>
        <dbReference type="ARBA" id="ARBA00022695"/>
    </source>
</evidence>
<evidence type="ECO:0000256" key="1">
    <source>
        <dbReference type="ARBA" id="ARBA00022679"/>
    </source>
</evidence>
<reference evidence="8 9" key="1">
    <citation type="submission" date="2019-09" db="EMBL/GenBank/DDBJ databases">
        <title>Bird 10,000 Genomes (B10K) Project - Family phase.</title>
        <authorList>
            <person name="Zhang G."/>
        </authorList>
    </citation>
    <scope>NUCLEOTIDE SEQUENCE [LARGE SCALE GENOMIC DNA]</scope>
    <source>
        <strain evidence="8">B10K-DU-011-47</strain>
        <tissue evidence="8">Mixed tissue sample</tissue>
    </source>
</reference>
<dbReference type="Gene3D" id="3.30.420.10">
    <property type="entry name" value="Ribonuclease H-like superfamily/Ribonuclease H"/>
    <property type="match status" value="1"/>
</dbReference>
<keyword evidence="1" id="KW-0808">Transferase</keyword>
<dbReference type="GO" id="GO:0035613">
    <property type="term" value="F:RNA stem-loop binding"/>
    <property type="evidence" value="ECO:0007669"/>
    <property type="project" value="TreeGrafter"/>
</dbReference>
<dbReference type="Pfam" id="PF00075">
    <property type="entry name" value="RNase_H"/>
    <property type="match status" value="1"/>
</dbReference>
<keyword evidence="4" id="KW-0255">Endonuclease</keyword>
<dbReference type="EMBL" id="VZTU01036059">
    <property type="protein sequence ID" value="NXT86149.1"/>
    <property type="molecule type" value="Genomic_DNA"/>
</dbReference>
<evidence type="ECO:0000256" key="4">
    <source>
        <dbReference type="ARBA" id="ARBA00022759"/>
    </source>
</evidence>
<evidence type="ECO:0000313" key="9">
    <source>
        <dbReference type="Proteomes" id="UP000557426"/>
    </source>
</evidence>
<proteinExistence type="predicted"/>
<dbReference type="AlphaFoldDB" id="A0A7L3G2J0"/>
<dbReference type="SUPFAM" id="SSF53098">
    <property type="entry name" value="Ribonuclease H-like"/>
    <property type="match status" value="1"/>
</dbReference>
<protein>
    <submittedName>
        <fullName evidence="8">POK19 protein</fullName>
    </submittedName>
</protein>
<evidence type="ECO:0000313" key="8">
    <source>
        <dbReference type="EMBL" id="NXT86149.1"/>
    </source>
</evidence>
<evidence type="ECO:0000256" key="3">
    <source>
        <dbReference type="ARBA" id="ARBA00022722"/>
    </source>
</evidence>
<evidence type="ECO:0000256" key="6">
    <source>
        <dbReference type="ARBA" id="ARBA00022918"/>
    </source>
</evidence>
<keyword evidence="9" id="KW-1185">Reference proteome</keyword>
<dbReference type="PROSITE" id="PS50879">
    <property type="entry name" value="RNASE_H_1"/>
    <property type="match status" value="1"/>
</dbReference>
<dbReference type="InterPro" id="IPR036397">
    <property type="entry name" value="RNaseH_sf"/>
</dbReference>
<comment type="caution">
    <text evidence="8">The sequence shown here is derived from an EMBL/GenBank/DDBJ whole genome shotgun (WGS) entry which is preliminary data.</text>
</comment>
<keyword evidence="5" id="KW-0378">Hydrolase</keyword>
<dbReference type="GO" id="GO:0003964">
    <property type="term" value="F:RNA-directed DNA polymerase activity"/>
    <property type="evidence" value="ECO:0007669"/>
    <property type="project" value="UniProtKB-KW"/>
</dbReference>
<dbReference type="PANTHER" id="PTHR41694">
    <property type="entry name" value="ENDOGENOUS RETROVIRUS GROUP K MEMBER POL PROTEIN"/>
    <property type="match status" value="1"/>
</dbReference>
<name>A0A7L3G2J0_9GRUI</name>
<sequence length="110" mass="12818">AQQEWIVLPKRSKQPIQDAVTVFTDAGRKSRCTAATWQEGKEWRHKILQAEEGDSLQMLELAAVVWTFLNWLKAPLNVVTDSLYVARLIERIEDARIKEIQNQQLFELLR</sequence>
<feature type="non-terminal residue" evidence="8">
    <location>
        <position position="1"/>
    </location>
</feature>
<dbReference type="Proteomes" id="UP000557426">
    <property type="component" value="Unassembled WGS sequence"/>
</dbReference>
<keyword evidence="6" id="KW-0695">RNA-directed DNA polymerase</keyword>
<keyword evidence="3" id="KW-0540">Nuclease</keyword>
<feature type="domain" description="RNase H type-1" evidence="7">
    <location>
        <begin position="16"/>
        <end position="110"/>
    </location>
</feature>
<dbReference type="PANTHER" id="PTHR41694:SF3">
    <property type="entry name" value="RNA-DIRECTED DNA POLYMERASE-RELATED"/>
    <property type="match status" value="1"/>
</dbReference>
<organism evidence="8 9">
    <name type="scientific">Zapornia atra</name>
    <name type="common">Henderson crake</name>
    <dbReference type="NCBI Taxonomy" id="2585822"/>
    <lineage>
        <taxon>Eukaryota</taxon>
        <taxon>Metazoa</taxon>
        <taxon>Chordata</taxon>
        <taxon>Craniata</taxon>
        <taxon>Vertebrata</taxon>
        <taxon>Euteleostomi</taxon>
        <taxon>Archelosauria</taxon>
        <taxon>Archosauria</taxon>
        <taxon>Dinosauria</taxon>
        <taxon>Saurischia</taxon>
        <taxon>Theropoda</taxon>
        <taxon>Coelurosauria</taxon>
        <taxon>Aves</taxon>
        <taxon>Neognathae</taxon>
        <taxon>Neoaves</taxon>
        <taxon>Gruiformes</taxon>
        <taxon>Rallidae</taxon>
        <taxon>Zapornia</taxon>
    </lineage>
</organism>
<keyword evidence="2" id="KW-0548">Nucleotidyltransferase</keyword>